<dbReference type="Gene3D" id="1.10.260.40">
    <property type="entry name" value="lambda repressor-like DNA-binding domains"/>
    <property type="match status" value="1"/>
</dbReference>
<sequence>MSEENITFDRKLYKVVGHNAKLAREIAGLNRKEAMQLIWAYRNDKMFANRVSELECGEKKIELKTVFKMCEVYGCSADFILGFSDEFERNNLAAKYSGMVFQSIRGSVLEATEQLCMNVSKSISHLPPFQGELLKNSSKQLTEVIKKHSHDLVFKAEYADVLEAAKELEKNVAMFEMFFAKQMRQMELSMMSLLESENSGDEMSSLKLTHNIEFRKPEKV</sequence>
<name>A0AAW8LF65_ACILW</name>
<reference evidence="2" key="1">
    <citation type="submission" date="2023-07" db="EMBL/GenBank/DDBJ databases">
        <title>Sorghum-associated microbial communities from plants grown in Nebraska, USA.</title>
        <authorList>
            <person name="Schachtman D."/>
        </authorList>
    </citation>
    <scope>NUCLEOTIDE SEQUENCE</scope>
    <source>
        <strain evidence="2">BE44</strain>
    </source>
</reference>
<proteinExistence type="predicted"/>
<dbReference type="InterPro" id="IPR010982">
    <property type="entry name" value="Lambda_DNA-bd_dom_sf"/>
</dbReference>
<dbReference type="GO" id="GO:0003677">
    <property type="term" value="F:DNA binding"/>
    <property type="evidence" value="ECO:0007669"/>
    <property type="project" value="InterPro"/>
</dbReference>
<accession>A0AAW8LF65</accession>
<gene>
    <name evidence="2" type="ORF">J2X86_002488</name>
</gene>
<organism evidence="2 3">
    <name type="scientific">Acinetobacter lwoffii</name>
    <dbReference type="NCBI Taxonomy" id="28090"/>
    <lineage>
        <taxon>Bacteria</taxon>
        <taxon>Pseudomonadati</taxon>
        <taxon>Pseudomonadota</taxon>
        <taxon>Gammaproteobacteria</taxon>
        <taxon>Moraxellales</taxon>
        <taxon>Moraxellaceae</taxon>
        <taxon>Acinetobacter</taxon>
    </lineage>
</organism>
<dbReference type="PROSITE" id="PS50943">
    <property type="entry name" value="HTH_CROC1"/>
    <property type="match status" value="1"/>
</dbReference>
<dbReference type="SUPFAM" id="SSF47413">
    <property type="entry name" value="lambda repressor-like DNA-binding domains"/>
    <property type="match status" value="1"/>
</dbReference>
<protein>
    <recommendedName>
        <fullName evidence="1">HTH cro/C1-type domain-containing protein</fullName>
    </recommendedName>
</protein>
<evidence type="ECO:0000313" key="2">
    <source>
        <dbReference type="EMBL" id="MDR6630433.1"/>
    </source>
</evidence>
<feature type="domain" description="HTH cro/C1-type" evidence="1">
    <location>
        <begin position="51"/>
        <end position="80"/>
    </location>
</feature>
<dbReference type="EMBL" id="JAVDSC010000012">
    <property type="protein sequence ID" value="MDR6630433.1"/>
    <property type="molecule type" value="Genomic_DNA"/>
</dbReference>
<evidence type="ECO:0000313" key="3">
    <source>
        <dbReference type="Proteomes" id="UP001262767"/>
    </source>
</evidence>
<dbReference type="RefSeq" id="WP_310077947.1">
    <property type="nucleotide sequence ID" value="NZ_JAVDSC010000012.1"/>
</dbReference>
<comment type="caution">
    <text evidence="2">The sequence shown here is derived from an EMBL/GenBank/DDBJ whole genome shotgun (WGS) entry which is preliminary data.</text>
</comment>
<dbReference type="InterPro" id="IPR001387">
    <property type="entry name" value="Cro/C1-type_HTH"/>
</dbReference>
<dbReference type="AlphaFoldDB" id="A0AAW8LF65"/>
<dbReference type="Proteomes" id="UP001262767">
    <property type="component" value="Unassembled WGS sequence"/>
</dbReference>
<evidence type="ECO:0000259" key="1">
    <source>
        <dbReference type="PROSITE" id="PS50943"/>
    </source>
</evidence>